<dbReference type="STRING" id="3476.A0A2P5AJB4"/>
<dbReference type="Gene3D" id="1.10.630.10">
    <property type="entry name" value="Cytochrome P450"/>
    <property type="match status" value="1"/>
</dbReference>
<evidence type="ECO:0000313" key="9">
    <source>
        <dbReference type="Proteomes" id="UP000237105"/>
    </source>
</evidence>
<evidence type="ECO:0000256" key="1">
    <source>
        <dbReference type="ARBA" id="ARBA00001971"/>
    </source>
</evidence>
<comment type="cofactor">
    <cofactor evidence="1">
        <name>heme</name>
        <dbReference type="ChEBI" id="CHEBI:30413"/>
    </cofactor>
</comment>
<keyword evidence="9" id="KW-1185">Reference proteome</keyword>
<dbReference type="AlphaFoldDB" id="A0A2P5AJB4"/>
<sequence length="65" mass="7705">MVTIHSAKEDILSSGKRNTRIMISFYSMGRIEEICKDYLEFKLERWISKSEGFVYVPSYKFIAFN</sequence>
<dbReference type="EMBL" id="JXTB01000561">
    <property type="protein sequence ID" value="PON36642.1"/>
    <property type="molecule type" value="Genomic_DNA"/>
</dbReference>
<protein>
    <submittedName>
        <fullName evidence="8">Cytochrome P</fullName>
    </submittedName>
</protein>
<keyword evidence="5" id="KW-0560">Oxidoreductase</keyword>
<proteinExistence type="inferred from homology"/>
<dbReference type="PANTHER" id="PTHR24296">
    <property type="entry name" value="CYTOCHROME P450"/>
    <property type="match status" value="1"/>
</dbReference>
<evidence type="ECO:0000256" key="3">
    <source>
        <dbReference type="ARBA" id="ARBA00022617"/>
    </source>
</evidence>
<evidence type="ECO:0000256" key="7">
    <source>
        <dbReference type="ARBA" id="ARBA00023033"/>
    </source>
</evidence>
<reference evidence="9" key="1">
    <citation type="submission" date="2016-06" db="EMBL/GenBank/DDBJ databases">
        <title>Parallel loss of symbiosis genes in relatives of nitrogen-fixing non-legume Parasponia.</title>
        <authorList>
            <person name="Van Velzen R."/>
            <person name="Holmer R."/>
            <person name="Bu F."/>
            <person name="Rutten L."/>
            <person name="Van Zeijl A."/>
            <person name="Liu W."/>
            <person name="Santuari L."/>
            <person name="Cao Q."/>
            <person name="Sharma T."/>
            <person name="Shen D."/>
            <person name="Roswanjaya Y."/>
            <person name="Wardhani T."/>
            <person name="Kalhor M.S."/>
            <person name="Jansen J."/>
            <person name="Van den Hoogen J."/>
            <person name="Gungor B."/>
            <person name="Hartog M."/>
            <person name="Hontelez J."/>
            <person name="Verver J."/>
            <person name="Yang W.-C."/>
            <person name="Schijlen E."/>
            <person name="Repin R."/>
            <person name="Schilthuizen M."/>
            <person name="Schranz E."/>
            <person name="Heidstra R."/>
            <person name="Miyata K."/>
            <person name="Fedorova E."/>
            <person name="Kohlen W."/>
            <person name="Bisseling T."/>
            <person name="Smit S."/>
            <person name="Geurts R."/>
        </authorList>
    </citation>
    <scope>NUCLEOTIDE SEQUENCE [LARGE SCALE GENOMIC DNA]</scope>
    <source>
        <strain evidence="9">cv. WU1-14</strain>
    </source>
</reference>
<evidence type="ECO:0000256" key="5">
    <source>
        <dbReference type="ARBA" id="ARBA00023002"/>
    </source>
</evidence>
<comment type="similarity">
    <text evidence="2">Belongs to the cytochrome P450 family.</text>
</comment>
<keyword evidence="4" id="KW-0479">Metal-binding</keyword>
<evidence type="ECO:0000313" key="8">
    <source>
        <dbReference type="EMBL" id="PON36642.1"/>
    </source>
</evidence>
<dbReference type="GO" id="GO:0005506">
    <property type="term" value="F:iron ion binding"/>
    <property type="evidence" value="ECO:0007669"/>
    <property type="project" value="InterPro"/>
</dbReference>
<dbReference type="GO" id="GO:0004497">
    <property type="term" value="F:monooxygenase activity"/>
    <property type="evidence" value="ECO:0007669"/>
    <property type="project" value="UniProtKB-KW"/>
</dbReference>
<dbReference type="SUPFAM" id="SSF48264">
    <property type="entry name" value="Cytochrome P450"/>
    <property type="match status" value="1"/>
</dbReference>
<accession>A0A2P5AJB4</accession>
<organism evidence="8 9">
    <name type="scientific">Parasponia andersonii</name>
    <name type="common">Sponia andersonii</name>
    <dbReference type="NCBI Taxonomy" id="3476"/>
    <lineage>
        <taxon>Eukaryota</taxon>
        <taxon>Viridiplantae</taxon>
        <taxon>Streptophyta</taxon>
        <taxon>Embryophyta</taxon>
        <taxon>Tracheophyta</taxon>
        <taxon>Spermatophyta</taxon>
        <taxon>Magnoliopsida</taxon>
        <taxon>eudicotyledons</taxon>
        <taxon>Gunneridae</taxon>
        <taxon>Pentapetalae</taxon>
        <taxon>rosids</taxon>
        <taxon>fabids</taxon>
        <taxon>Rosales</taxon>
        <taxon>Cannabaceae</taxon>
        <taxon>Parasponia</taxon>
    </lineage>
</organism>
<keyword evidence="7" id="KW-0503">Monooxygenase</keyword>
<gene>
    <name evidence="8" type="ORF">PanWU01x14_327110</name>
</gene>
<dbReference type="GO" id="GO:0016705">
    <property type="term" value="F:oxidoreductase activity, acting on paired donors, with incorporation or reduction of molecular oxygen"/>
    <property type="evidence" value="ECO:0007669"/>
    <property type="project" value="InterPro"/>
</dbReference>
<evidence type="ECO:0000256" key="2">
    <source>
        <dbReference type="ARBA" id="ARBA00010617"/>
    </source>
</evidence>
<name>A0A2P5AJB4_PARAD</name>
<comment type="caution">
    <text evidence="8">The sequence shown here is derived from an EMBL/GenBank/DDBJ whole genome shotgun (WGS) entry which is preliminary data.</text>
</comment>
<evidence type="ECO:0000256" key="4">
    <source>
        <dbReference type="ARBA" id="ARBA00022723"/>
    </source>
</evidence>
<dbReference type="InterPro" id="IPR036396">
    <property type="entry name" value="Cyt_P450_sf"/>
</dbReference>
<evidence type="ECO:0000256" key="6">
    <source>
        <dbReference type="ARBA" id="ARBA00023004"/>
    </source>
</evidence>
<keyword evidence="3" id="KW-0349">Heme</keyword>
<keyword evidence="6" id="KW-0408">Iron</keyword>
<dbReference type="OrthoDB" id="1896685at2759"/>
<dbReference type="Proteomes" id="UP000237105">
    <property type="component" value="Unassembled WGS sequence"/>
</dbReference>
<dbReference type="GO" id="GO:0020037">
    <property type="term" value="F:heme binding"/>
    <property type="evidence" value="ECO:0007669"/>
    <property type="project" value="InterPro"/>
</dbReference>